<keyword evidence="5 9" id="KW-0812">Transmembrane</keyword>
<evidence type="ECO:0000256" key="1">
    <source>
        <dbReference type="ARBA" id="ARBA00004651"/>
    </source>
</evidence>
<dbReference type="AlphaFoldDB" id="A0A9D1YVW7"/>
<sequence>MPQNPKQPLKPSNDNGSAAAPPLKRNRVQWPVFLGSASLIVAIAVWAIVVPENADTVISTVVVWAASTFGWYYILTAAVIVVFVLIIAFSSTGRIKLGPDHARPRFGLFSWISMLFAAGIGIDLMFFAVAEPVAQYMGPPAGEAETIDAARQAIVWTLFHYGPVGWAMYALMGGAFAFFAYRR</sequence>
<feature type="transmembrane region" description="Helical" evidence="9">
    <location>
        <begin position="30"/>
        <end position="49"/>
    </location>
</feature>
<accession>A0A9D1YVW7</accession>
<gene>
    <name evidence="10" type="ORF">H9830_01330</name>
</gene>
<dbReference type="GO" id="GO:0022857">
    <property type="term" value="F:transmembrane transporter activity"/>
    <property type="evidence" value="ECO:0007669"/>
    <property type="project" value="InterPro"/>
</dbReference>
<evidence type="ECO:0000256" key="8">
    <source>
        <dbReference type="SAM" id="MobiDB-lite"/>
    </source>
</evidence>
<evidence type="ECO:0000256" key="7">
    <source>
        <dbReference type="ARBA" id="ARBA00023136"/>
    </source>
</evidence>
<dbReference type="Pfam" id="PF02028">
    <property type="entry name" value="BCCT"/>
    <property type="match status" value="1"/>
</dbReference>
<comment type="caution">
    <text evidence="10">The sequence shown here is derived from an EMBL/GenBank/DDBJ whole genome shotgun (WGS) entry which is preliminary data.</text>
</comment>
<dbReference type="Proteomes" id="UP000824005">
    <property type="component" value="Unassembled WGS sequence"/>
</dbReference>
<evidence type="ECO:0000256" key="2">
    <source>
        <dbReference type="ARBA" id="ARBA00005658"/>
    </source>
</evidence>
<dbReference type="GO" id="GO:0005886">
    <property type="term" value="C:plasma membrane"/>
    <property type="evidence" value="ECO:0007669"/>
    <property type="project" value="UniProtKB-SubCell"/>
</dbReference>
<reference evidence="10" key="2">
    <citation type="submission" date="2021-04" db="EMBL/GenBank/DDBJ databases">
        <authorList>
            <person name="Gilroy R."/>
        </authorList>
    </citation>
    <scope>NUCLEOTIDE SEQUENCE</scope>
    <source>
        <strain evidence="10">ChiGjej1B1-98</strain>
    </source>
</reference>
<evidence type="ECO:0000256" key="6">
    <source>
        <dbReference type="ARBA" id="ARBA00022989"/>
    </source>
</evidence>
<keyword evidence="6 9" id="KW-1133">Transmembrane helix</keyword>
<proteinExistence type="inferred from homology"/>
<protein>
    <submittedName>
        <fullName evidence="10">BCCT family transporter</fullName>
    </submittedName>
</protein>
<feature type="non-terminal residue" evidence="10">
    <location>
        <position position="183"/>
    </location>
</feature>
<keyword evidence="7 9" id="KW-0472">Membrane</keyword>
<feature type="transmembrane region" description="Helical" evidence="9">
    <location>
        <begin position="108"/>
        <end position="130"/>
    </location>
</feature>
<dbReference type="PANTHER" id="PTHR30047:SF7">
    <property type="entry name" value="HIGH-AFFINITY CHOLINE TRANSPORT PROTEIN"/>
    <property type="match status" value="1"/>
</dbReference>
<keyword evidence="4" id="KW-1003">Cell membrane</keyword>
<evidence type="ECO:0000256" key="9">
    <source>
        <dbReference type="SAM" id="Phobius"/>
    </source>
</evidence>
<organism evidence="10 11">
    <name type="scientific">Candidatus Agrococcus pullicola</name>
    <dbReference type="NCBI Taxonomy" id="2838429"/>
    <lineage>
        <taxon>Bacteria</taxon>
        <taxon>Bacillati</taxon>
        <taxon>Actinomycetota</taxon>
        <taxon>Actinomycetes</taxon>
        <taxon>Micrococcales</taxon>
        <taxon>Microbacteriaceae</taxon>
        <taxon>Agrococcus</taxon>
    </lineage>
</organism>
<comment type="subcellular location">
    <subcellularLocation>
        <location evidence="1">Cell membrane</location>
        <topology evidence="1">Multi-pass membrane protein</topology>
    </subcellularLocation>
</comment>
<reference evidence="10" key="1">
    <citation type="journal article" date="2021" name="PeerJ">
        <title>Extensive microbial diversity within the chicken gut microbiome revealed by metagenomics and culture.</title>
        <authorList>
            <person name="Gilroy R."/>
            <person name="Ravi A."/>
            <person name="Getino M."/>
            <person name="Pursley I."/>
            <person name="Horton D.L."/>
            <person name="Alikhan N.F."/>
            <person name="Baker D."/>
            <person name="Gharbi K."/>
            <person name="Hall N."/>
            <person name="Watson M."/>
            <person name="Adriaenssens E.M."/>
            <person name="Foster-Nyarko E."/>
            <person name="Jarju S."/>
            <person name="Secka A."/>
            <person name="Antonio M."/>
            <person name="Oren A."/>
            <person name="Chaudhuri R.R."/>
            <person name="La Ragione R."/>
            <person name="Hildebrand F."/>
            <person name="Pallen M.J."/>
        </authorList>
    </citation>
    <scope>NUCLEOTIDE SEQUENCE</scope>
    <source>
        <strain evidence="10">ChiGjej1B1-98</strain>
    </source>
</reference>
<evidence type="ECO:0000256" key="5">
    <source>
        <dbReference type="ARBA" id="ARBA00022692"/>
    </source>
</evidence>
<evidence type="ECO:0000313" key="10">
    <source>
        <dbReference type="EMBL" id="HIY64901.1"/>
    </source>
</evidence>
<dbReference type="EMBL" id="DXDC01000035">
    <property type="protein sequence ID" value="HIY64901.1"/>
    <property type="molecule type" value="Genomic_DNA"/>
</dbReference>
<feature type="transmembrane region" description="Helical" evidence="9">
    <location>
        <begin position="164"/>
        <end position="181"/>
    </location>
</feature>
<feature type="compositionally biased region" description="Polar residues" evidence="8">
    <location>
        <begin position="1"/>
        <end position="16"/>
    </location>
</feature>
<feature type="region of interest" description="Disordered" evidence="8">
    <location>
        <begin position="1"/>
        <end position="22"/>
    </location>
</feature>
<evidence type="ECO:0000256" key="4">
    <source>
        <dbReference type="ARBA" id="ARBA00022475"/>
    </source>
</evidence>
<name>A0A9D1YVW7_9MICO</name>
<dbReference type="InterPro" id="IPR000060">
    <property type="entry name" value="BCCT_transptr"/>
</dbReference>
<keyword evidence="3" id="KW-0813">Transport</keyword>
<feature type="transmembrane region" description="Helical" evidence="9">
    <location>
        <begin position="69"/>
        <end position="88"/>
    </location>
</feature>
<evidence type="ECO:0000313" key="11">
    <source>
        <dbReference type="Proteomes" id="UP000824005"/>
    </source>
</evidence>
<dbReference type="PANTHER" id="PTHR30047">
    <property type="entry name" value="HIGH-AFFINITY CHOLINE TRANSPORT PROTEIN-RELATED"/>
    <property type="match status" value="1"/>
</dbReference>
<comment type="similarity">
    <text evidence="2">Belongs to the BCCT transporter (TC 2.A.15) family.</text>
</comment>
<evidence type="ECO:0000256" key="3">
    <source>
        <dbReference type="ARBA" id="ARBA00022448"/>
    </source>
</evidence>